<evidence type="ECO:0000256" key="3">
    <source>
        <dbReference type="ARBA" id="ARBA00022448"/>
    </source>
</evidence>
<organism evidence="10 11">
    <name type="scientific">Bradyrhizobium rifense</name>
    <dbReference type="NCBI Taxonomy" id="515499"/>
    <lineage>
        <taxon>Bacteria</taxon>
        <taxon>Pseudomonadati</taxon>
        <taxon>Pseudomonadota</taxon>
        <taxon>Alphaproteobacteria</taxon>
        <taxon>Hyphomicrobiales</taxon>
        <taxon>Nitrobacteraceae</taxon>
        <taxon>Bradyrhizobium</taxon>
    </lineage>
</organism>
<comment type="similarity">
    <text evidence="2">Belongs to the binding-protein-dependent transport system permease family. CysTW subfamily.</text>
</comment>
<dbReference type="AlphaFoldDB" id="A0A5D3K8I9"/>
<keyword evidence="4" id="KW-1003">Cell membrane</keyword>
<name>A0A5D3K8I9_9BRAD</name>
<accession>A0A5D3K8I9</accession>
<feature type="transmembrane region" description="Helical" evidence="8">
    <location>
        <begin position="418"/>
        <end position="442"/>
    </location>
</feature>
<dbReference type="EMBL" id="VSSS01000038">
    <property type="protein sequence ID" value="TYL92379.1"/>
    <property type="molecule type" value="Genomic_DNA"/>
</dbReference>
<keyword evidence="11" id="KW-1185">Reference proteome</keyword>
<dbReference type="Gene3D" id="1.10.3720.10">
    <property type="entry name" value="MetI-like"/>
    <property type="match status" value="2"/>
</dbReference>
<feature type="transmembrane region" description="Helical" evidence="8">
    <location>
        <begin position="249"/>
        <end position="269"/>
    </location>
</feature>
<keyword evidence="6 8" id="KW-1133">Transmembrane helix</keyword>
<feature type="transmembrane region" description="Helical" evidence="8">
    <location>
        <begin position="552"/>
        <end position="573"/>
    </location>
</feature>
<dbReference type="PROSITE" id="PS50928">
    <property type="entry name" value="ABC_TM1"/>
    <property type="match status" value="2"/>
</dbReference>
<evidence type="ECO:0000256" key="8">
    <source>
        <dbReference type="RuleBase" id="RU363032"/>
    </source>
</evidence>
<feature type="transmembrane region" description="Helical" evidence="8">
    <location>
        <begin position="328"/>
        <end position="358"/>
    </location>
</feature>
<dbReference type="PANTHER" id="PTHR42929:SF5">
    <property type="entry name" value="ABC TRANSPORTER PERMEASE PROTEIN"/>
    <property type="match status" value="1"/>
</dbReference>
<reference evidence="10 11" key="1">
    <citation type="submission" date="2019-08" db="EMBL/GenBank/DDBJ databases">
        <title>Bradyrhizobium hipponensis sp. nov., a rhizobium isolated from a Lupinus angustifolius root nodule in Tunisia.</title>
        <authorList>
            <person name="Off K."/>
            <person name="Rejili M."/>
            <person name="Mars M."/>
            <person name="Brachmann A."/>
            <person name="Marin M."/>
        </authorList>
    </citation>
    <scope>NUCLEOTIDE SEQUENCE [LARGE SCALE GENOMIC DNA]</scope>
    <source>
        <strain evidence="10 11">CTAW71</strain>
    </source>
</reference>
<dbReference type="CDD" id="cd06261">
    <property type="entry name" value="TM_PBP2"/>
    <property type="match status" value="2"/>
</dbReference>
<feature type="transmembrane region" description="Helical" evidence="8">
    <location>
        <begin position="58"/>
        <end position="80"/>
    </location>
</feature>
<dbReference type="GO" id="GO:0055085">
    <property type="term" value="P:transmembrane transport"/>
    <property type="evidence" value="ECO:0007669"/>
    <property type="project" value="InterPro"/>
</dbReference>
<keyword evidence="7 8" id="KW-0472">Membrane</keyword>
<dbReference type="OrthoDB" id="9807047at2"/>
<keyword evidence="5 8" id="KW-0812">Transmembrane</keyword>
<evidence type="ECO:0000259" key="9">
    <source>
        <dbReference type="PROSITE" id="PS50928"/>
    </source>
</evidence>
<dbReference type="Proteomes" id="UP000324758">
    <property type="component" value="Unassembled WGS sequence"/>
</dbReference>
<feature type="transmembrane region" description="Helical" evidence="8">
    <location>
        <begin position="150"/>
        <end position="173"/>
    </location>
</feature>
<evidence type="ECO:0000256" key="5">
    <source>
        <dbReference type="ARBA" id="ARBA00022692"/>
    </source>
</evidence>
<feature type="transmembrane region" description="Helical" evidence="8">
    <location>
        <begin position="194"/>
        <end position="219"/>
    </location>
</feature>
<evidence type="ECO:0000256" key="7">
    <source>
        <dbReference type="ARBA" id="ARBA00023136"/>
    </source>
</evidence>
<sequence>MNELRKIWRVPLGLTIPAFAILLVVFGVPAIQLFLISTNAPSFSITNYHAFFEQPGNILILLQTIKVSVVTTFICLIIGYPTAYLIVNASKTASAALIVLVFIPWLTSGLVRTYAWTVILGDRGLINNVLIGIGIISTPLSLLYNRLAVYIGMVHIVLPIMILPLVSVMYGIDKSLVAAARSMGARPVLAFWRVFFPLSLPAVRSGTLLVFVVCLGFYITPQALGGLSDAMLSNFIAAQLTNSLDFGPIAAEAFILLLIAIIMLSLFGLDLSGTQSQPDSVRKSEYGWASALRTLRRQVGEFVVPLRARRWPKQLYQPVHSGRSWNTLAAIFVILVMMFLLFPGLIVIVMSFSAGAFLEFPPSGFSLKWYRSFFGDSSWTGAFWNSLQIGVMVTVLSTVTGTLAAFGLTRTSSRIRRVLMLIILTPITFPTIVVGVACYLGLVNLGLIGTKIGVVLAHSIGAIAYVVVIVAATLSNFDQRLEQAAKSMRAGPIRTFVRVTLPLIRPGIIGGAVFAFISSFDEVVVTSLVSGFSLRTLPLKMLENMNQQIDPTIAAVGALLVLMPVLWIVALYLTLWRSRRAHEAGLPLAGLADRAEVPSSAAGQRQ</sequence>
<evidence type="ECO:0000313" key="10">
    <source>
        <dbReference type="EMBL" id="TYL92379.1"/>
    </source>
</evidence>
<comment type="subcellular location">
    <subcellularLocation>
        <location evidence="1 8">Cell membrane</location>
        <topology evidence="1 8">Multi-pass membrane protein</topology>
    </subcellularLocation>
</comment>
<keyword evidence="3 8" id="KW-0813">Transport</keyword>
<dbReference type="PANTHER" id="PTHR42929">
    <property type="entry name" value="INNER MEMBRANE ABC TRANSPORTER PERMEASE PROTEIN YDCU-RELATED-RELATED"/>
    <property type="match status" value="1"/>
</dbReference>
<feature type="transmembrane region" description="Helical" evidence="8">
    <location>
        <begin position="12"/>
        <end position="37"/>
    </location>
</feature>
<comment type="caution">
    <text evidence="10">The sequence shown here is derived from an EMBL/GenBank/DDBJ whole genome shotgun (WGS) entry which is preliminary data.</text>
</comment>
<dbReference type="GO" id="GO:0005886">
    <property type="term" value="C:plasma membrane"/>
    <property type="evidence" value="ECO:0007669"/>
    <property type="project" value="UniProtKB-SubCell"/>
</dbReference>
<evidence type="ECO:0000256" key="2">
    <source>
        <dbReference type="ARBA" id="ARBA00007069"/>
    </source>
</evidence>
<dbReference type="SUPFAM" id="SSF161098">
    <property type="entry name" value="MetI-like"/>
    <property type="match status" value="2"/>
</dbReference>
<feature type="domain" description="ABC transmembrane type-1" evidence="9">
    <location>
        <begin position="61"/>
        <end position="267"/>
    </location>
</feature>
<evidence type="ECO:0000256" key="6">
    <source>
        <dbReference type="ARBA" id="ARBA00022989"/>
    </source>
</evidence>
<feature type="transmembrane region" description="Helical" evidence="8">
    <location>
        <begin position="92"/>
        <end position="113"/>
    </location>
</feature>
<evidence type="ECO:0000256" key="1">
    <source>
        <dbReference type="ARBA" id="ARBA00004651"/>
    </source>
</evidence>
<evidence type="ECO:0000313" key="11">
    <source>
        <dbReference type="Proteomes" id="UP000324758"/>
    </source>
</evidence>
<feature type="transmembrane region" description="Helical" evidence="8">
    <location>
        <begin position="125"/>
        <end position="144"/>
    </location>
</feature>
<dbReference type="Pfam" id="PF00528">
    <property type="entry name" value="BPD_transp_1"/>
    <property type="match status" value="1"/>
</dbReference>
<feature type="transmembrane region" description="Helical" evidence="8">
    <location>
        <begin position="454"/>
        <end position="474"/>
    </location>
</feature>
<feature type="domain" description="ABC transmembrane type-1" evidence="9">
    <location>
        <begin position="383"/>
        <end position="572"/>
    </location>
</feature>
<protein>
    <submittedName>
        <fullName evidence="10">ABC transporter permease subunit</fullName>
    </submittedName>
</protein>
<gene>
    <name evidence="10" type="ORF">FXB40_25070</name>
</gene>
<evidence type="ECO:0000256" key="4">
    <source>
        <dbReference type="ARBA" id="ARBA00022475"/>
    </source>
</evidence>
<feature type="transmembrane region" description="Helical" evidence="8">
    <location>
        <begin position="382"/>
        <end position="406"/>
    </location>
</feature>
<dbReference type="InterPro" id="IPR000515">
    <property type="entry name" value="MetI-like"/>
</dbReference>
<dbReference type="RefSeq" id="WP_148774847.1">
    <property type="nucleotide sequence ID" value="NZ_VSSS01000038.1"/>
</dbReference>
<dbReference type="InterPro" id="IPR035906">
    <property type="entry name" value="MetI-like_sf"/>
</dbReference>
<proteinExistence type="inferred from homology"/>
<feature type="transmembrane region" description="Helical" evidence="8">
    <location>
        <begin position="495"/>
        <end position="517"/>
    </location>
</feature>